<feature type="transmembrane region" description="Helical" evidence="2">
    <location>
        <begin position="71"/>
        <end position="93"/>
    </location>
</feature>
<feature type="compositionally biased region" description="Polar residues" evidence="1">
    <location>
        <begin position="102"/>
        <end position="114"/>
    </location>
</feature>
<evidence type="ECO:0000313" key="4">
    <source>
        <dbReference type="Proteomes" id="UP000247702"/>
    </source>
</evidence>
<comment type="caution">
    <text evidence="3">The sequence shown here is derived from an EMBL/GenBank/DDBJ whole genome shotgun (WGS) entry which is preliminary data.</text>
</comment>
<feature type="transmembrane region" description="Helical" evidence="2">
    <location>
        <begin position="15"/>
        <end position="33"/>
    </location>
</feature>
<gene>
    <name evidence="3" type="ORF">RclHR1_18140002</name>
</gene>
<dbReference type="EMBL" id="BEXD01000907">
    <property type="protein sequence ID" value="GBB91041.1"/>
    <property type="molecule type" value="Genomic_DNA"/>
</dbReference>
<accession>A0A2Z6R256</accession>
<protein>
    <submittedName>
        <fullName evidence="3">Uncharacterized protein</fullName>
    </submittedName>
</protein>
<organism evidence="3 4">
    <name type="scientific">Rhizophagus clarus</name>
    <dbReference type="NCBI Taxonomy" id="94130"/>
    <lineage>
        <taxon>Eukaryota</taxon>
        <taxon>Fungi</taxon>
        <taxon>Fungi incertae sedis</taxon>
        <taxon>Mucoromycota</taxon>
        <taxon>Glomeromycotina</taxon>
        <taxon>Glomeromycetes</taxon>
        <taxon>Glomerales</taxon>
        <taxon>Glomeraceae</taxon>
        <taxon>Rhizophagus</taxon>
    </lineage>
</organism>
<reference evidence="3 4" key="1">
    <citation type="submission" date="2017-11" db="EMBL/GenBank/DDBJ databases">
        <title>The genome of Rhizophagus clarus HR1 reveals common genetic basis of auxotrophy among arbuscular mycorrhizal fungi.</title>
        <authorList>
            <person name="Kobayashi Y."/>
        </authorList>
    </citation>
    <scope>NUCLEOTIDE SEQUENCE [LARGE SCALE GENOMIC DNA]</scope>
    <source>
        <strain evidence="3 4">HR1</strain>
    </source>
</reference>
<feature type="region of interest" description="Disordered" evidence="1">
    <location>
        <begin position="102"/>
        <end position="161"/>
    </location>
</feature>
<keyword evidence="4" id="KW-1185">Reference proteome</keyword>
<sequence length="161" mass="17094">MLIAHHSQNTFQFNARAYIIEISFILNLTYNYYSMADDNRMKKIATTIAGAVAGAGIVSPGLAVIESHTNVLGLTLGVATATAVIAGGATYCLQERTQTENQASNAKAGNTDGNNEGPVITLENLNTPQDTGVSTGRSNDEASNAESESTYRTALQNYENE</sequence>
<dbReference type="Proteomes" id="UP000247702">
    <property type="component" value="Unassembled WGS sequence"/>
</dbReference>
<proteinExistence type="predicted"/>
<keyword evidence="2" id="KW-1133">Transmembrane helix</keyword>
<evidence type="ECO:0000256" key="2">
    <source>
        <dbReference type="SAM" id="Phobius"/>
    </source>
</evidence>
<keyword evidence="2" id="KW-0472">Membrane</keyword>
<name>A0A2Z6R256_9GLOM</name>
<feature type="transmembrane region" description="Helical" evidence="2">
    <location>
        <begin position="45"/>
        <end position="65"/>
    </location>
</feature>
<evidence type="ECO:0000256" key="1">
    <source>
        <dbReference type="SAM" id="MobiDB-lite"/>
    </source>
</evidence>
<evidence type="ECO:0000313" key="3">
    <source>
        <dbReference type="EMBL" id="GBB91041.1"/>
    </source>
</evidence>
<feature type="compositionally biased region" description="Polar residues" evidence="1">
    <location>
        <begin position="150"/>
        <end position="161"/>
    </location>
</feature>
<feature type="compositionally biased region" description="Polar residues" evidence="1">
    <location>
        <begin position="123"/>
        <end position="137"/>
    </location>
</feature>
<keyword evidence="2" id="KW-0812">Transmembrane</keyword>
<dbReference type="AlphaFoldDB" id="A0A2Z6R256"/>